<comment type="caution">
    <text evidence="1">The sequence shown here is derived from an EMBL/GenBank/DDBJ whole genome shotgun (WGS) entry which is preliminary data.</text>
</comment>
<organism evidence="1 2">
    <name type="scientific">Rhodococcus tibetensis</name>
    <dbReference type="NCBI Taxonomy" id="2965064"/>
    <lineage>
        <taxon>Bacteria</taxon>
        <taxon>Bacillati</taxon>
        <taxon>Actinomycetota</taxon>
        <taxon>Actinomycetes</taxon>
        <taxon>Mycobacteriales</taxon>
        <taxon>Nocardiaceae</taxon>
        <taxon>Rhodococcus</taxon>
    </lineage>
</organism>
<dbReference type="RefSeq" id="WP_255965755.1">
    <property type="nucleotide sequence ID" value="NZ_JANFQF010000002.1"/>
</dbReference>
<reference evidence="1 2" key="1">
    <citation type="submission" date="2022-07" db="EMBL/GenBank/DDBJ databases">
        <title>Degradation activity of malathion, p-nitrophenol and potential low-temperature adaptation strategy of Rhodococcus sp. FXJ9.536.</title>
        <authorList>
            <person name="Huang J."/>
            <person name="Huang Y."/>
        </authorList>
    </citation>
    <scope>NUCLEOTIDE SEQUENCE [LARGE SCALE GENOMIC DNA]</scope>
    <source>
        <strain evidence="1 2">FXJ9.536</strain>
    </source>
</reference>
<keyword evidence="2" id="KW-1185">Reference proteome</keyword>
<proteinExistence type="predicted"/>
<name>A0ABT1Q7X6_9NOCA</name>
<sequence>MGGTWVVWVGLDVGKFSRREGLIDLVVTEWQADHRSEVAHALPQVD</sequence>
<evidence type="ECO:0008006" key="3">
    <source>
        <dbReference type="Google" id="ProtNLM"/>
    </source>
</evidence>
<evidence type="ECO:0000313" key="1">
    <source>
        <dbReference type="EMBL" id="MCQ4118357.1"/>
    </source>
</evidence>
<evidence type="ECO:0000313" key="2">
    <source>
        <dbReference type="Proteomes" id="UP001524501"/>
    </source>
</evidence>
<dbReference type="Proteomes" id="UP001524501">
    <property type="component" value="Unassembled WGS sequence"/>
</dbReference>
<protein>
    <recommendedName>
        <fullName evidence="3">Transposase</fullName>
    </recommendedName>
</protein>
<gene>
    <name evidence="1" type="ORF">NOF53_04055</name>
</gene>
<dbReference type="EMBL" id="JANFQF010000002">
    <property type="protein sequence ID" value="MCQ4118357.1"/>
    <property type="molecule type" value="Genomic_DNA"/>
</dbReference>
<accession>A0ABT1Q7X6</accession>